<proteinExistence type="predicted"/>
<comment type="caution">
    <text evidence="3">The sequence shown here is derived from an EMBL/GenBank/DDBJ whole genome shotgun (WGS) entry which is preliminary data.</text>
</comment>
<feature type="compositionally biased region" description="Low complexity" evidence="1">
    <location>
        <begin position="30"/>
        <end position="40"/>
    </location>
</feature>
<dbReference type="EMBL" id="JBEGCJ010000001">
    <property type="protein sequence ID" value="MEQ6916316.1"/>
    <property type="molecule type" value="Genomic_DNA"/>
</dbReference>
<feature type="region of interest" description="Disordered" evidence="1">
    <location>
        <begin position="23"/>
        <end position="72"/>
    </location>
</feature>
<protein>
    <submittedName>
        <fullName evidence="3">DUF427 domain-containing protein</fullName>
    </submittedName>
</protein>
<evidence type="ECO:0000313" key="4">
    <source>
        <dbReference type="Proteomes" id="UP001442468"/>
    </source>
</evidence>
<name>A0ABV1NBA2_9GAMM</name>
<evidence type="ECO:0000313" key="3">
    <source>
        <dbReference type="EMBL" id="MEQ6916316.1"/>
    </source>
</evidence>
<dbReference type="Pfam" id="PF04248">
    <property type="entry name" value="NTP_transf_9"/>
    <property type="match status" value="1"/>
</dbReference>
<gene>
    <name evidence="3" type="ORF">ABE960_02075</name>
</gene>
<dbReference type="InterPro" id="IPR038694">
    <property type="entry name" value="DUF427_sf"/>
</dbReference>
<dbReference type="Gene3D" id="2.170.150.40">
    <property type="entry name" value="Domain of unknown function (DUF427)"/>
    <property type="match status" value="1"/>
</dbReference>
<evidence type="ECO:0000259" key="2">
    <source>
        <dbReference type="Pfam" id="PF04248"/>
    </source>
</evidence>
<dbReference type="InterPro" id="IPR007361">
    <property type="entry name" value="DUF427"/>
</dbReference>
<accession>A0ABV1NBA2</accession>
<organism evidence="3 4">
    <name type="scientific">Halomonas aquatica</name>
    <dbReference type="NCBI Taxonomy" id="3151123"/>
    <lineage>
        <taxon>Bacteria</taxon>
        <taxon>Pseudomonadati</taxon>
        <taxon>Pseudomonadota</taxon>
        <taxon>Gammaproteobacteria</taxon>
        <taxon>Oceanospirillales</taxon>
        <taxon>Halomonadaceae</taxon>
        <taxon>Halomonas</taxon>
    </lineage>
</organism>
<feature type="domain" description="DUF427" evidence="2">
    <location>
        <begin position="58"/>
        <end position="103"/>
    </location>
</feature>
<reference evidence="3 4" key="1">
    <citation type="submission" date="2024-05" db="EMBL/GenBank/DDBJ databases">
        <title>Halomonas sp. SSM6 16S ribosomal RNA gene Genome sequencing and assembly.</title>
        <authorList>
            <person name="Yook S."/>
        </authorList>
    </citation>
    <scope>NUCLEOTIDE SEQUENCE [LARGE SCALE GENOMIC DNA]</scope>
    <source>
        <strain evidence="3 4">SSM6</strain>
    </source>
</reference>
<evidence type="ECO:0000256" key="1">
    <source>
        <dbReference type="SAM" id="MobiDB-lite"/>
    </source>
</evidence>
<dbReference type="RefSeq" id="WP_349760558.1">
    <property type="nucleotide sequence ID" value="NZ_JBEGCJ010000001.1"/>
</dbReference>
<dbReference type="Proteomes" id="UP001442468">
    <property type="component" value="Unassembled WGS sequence"/>
</dbReference>
<sequence>MSAKRAVARSVLSGPFEKRASLDELPQERLSSSSDILLSSPYADGTGKPQVNVDGRSHGRTPHCPFKGDATNYSLPDTDDVAGCYEIPIEEMQAISGKLAFDAEKVTEQMR</sequence>
<keyword evidence="4" id="KW-1185">Reference proteome</keyword>